<dbReference type="GO" id="GO:0003677">
    <property type="term" value="F:DNA binding"/>
    <property type="evidence" value="ECO:0007669"/>
    <property type="project" value="UniProtKB-KW"/>
</dbReference>
<evidence type="ECO:0000313" key="4">
    <source>
        <dbReference type="EMBL" id="MBI3627835.1"/>
    </source>
</evidence>
<feature type="domain" description="Recombinase zinc beta ribbon" evidence="3">
    <location>
        <begin position="47"/>
        <end position="108"/>
    </location>
</feature>
<dbReference type="EMBL" id="JACQCQ010000013">
    <property type="protein sequence ID" value="MBI3627835.1"/>
    <property type="molecule type" value="Genomic_DNA"/>
</dbReference>
<reference evidence="4" key="1">
    <citation type="submission" date="2020-07" db="EMBL/GenBank/DDBJ databases">
        <title>Huge and variable diversity of episymbiotic CPR bacteria and DPANN archaea in groundwater ecosystems.</title>
        <authorList>
            <person name="He C.Y."/>
            <person name="Keren R."/>
            <person name="Whittaker M."/>
            <person name="Farag I.F."/>
            <person name="Doudna J."/>
            <person name="Cate J.H.D."/>
            <person name="Banfield J.F."/>
        </authorList>
    </citation>
    <scope>NUCLEOTIDE SEQUENCE</scope>
    <source>
        <strain evidence="4">NC_groundwater_972_Pr1_S-0.2um_49_27</strain>
    </source>
</reference>
<name>A0A9D6QVT7_9BACT</name>
<dbReference type="PANTHER" id="PTHR30461">
    <property type="entry name" value="DNA-INVERTASE FROM LAMBDOID PROPHAGE"/>
    <property type="match status" value="1"/>
</dbReference>
<comment type="caution">
    <text evidence="4">The sequence shown here is derived from an EMBL/GenBank/DDBJ whole genome shotgun (WGS) entry which is preliminary data.</text>
</comment>
<sequence length="302" mass="35255">MYEYPIGSGNWHRGIHKPMITEDEYDRIQMLLGRQGKPRPKSHIFDFAGMMRCGECNAMITVEEKYKHQKNGKIHHYIYYHCTKRKNPNCSQGSIEEAELNRQINAAIDKLVIPPEFHDFGMRWFRAQNENESSSRNAILATRQEAYKLCIKKIDGYIDMRAAKEITAEQYAQRIAPLEREKAQHEEFFADMGQRIDQWIQTADEMFTFLDDAKEKFKTGTLETKRQILSTLGSNLVIKDKILTLDVQNTLLPMEVVSEEAKKIYARFEPVKSAIDKRKLELAYSKSPRMLRRQDSNLRPGD</sequence>
<dbReference type="AlphaFoldDB" id="A0A9D6QVT7"/>
<dbReference type="Proteomes" id="UP000808388">
    <property type="component" value="Unassembled WGS sequence"/>
</dbReference>
<evidence type="ECO:0000256" key="1">
    <source>
        <dbReference type="ARBA" id="ARBA00023125"/>
    </source>
</evidence>
<gene>
    <name evidence="4" type="ORF">HY220_03805</name>
</gene>
<dbReference type="InterPro" id="IPR025827">
    <property type="entry name" value="Zn_ribbon_recom_dom"/>
</dbReference>
<proteinExistence type="predicted"/>
<evidence type="ECO:0000256" key="2">
    <source>
        <dbReference type="ARBA" id="ARBA00023172"/>
    </source>
</evidence>
<dbReference type="GO" id="GO:0000150">
    <property type="term" value="F:DNA strand exchange activity"/>
    <property type="evidence" value="ECO:0007669"/>
    <property type="project" value="TreeGrafter"/>
</dbReference>
<accession>A0A9D6QVT7</accession>
<dbReference type="Pfam" id="PF13408">
    <property type="entry name" value="Zn_ribbon_recom"/>
    <property type="match status" value="1"/>
</dbReference>
<protein>
    <submittedName>
        <fullName evidence="4">Recombinase zinc beta ribbon domain-containing protein</fullName>
    </submittedName>
</protein>
<dbReference type="InterPro" id="IPR050639">
    <property type="entry name" value="SSR_resolvase"/>
</dbReference>
<organism evidence="4 5">
    <name type="scientific">Candidatus Sungiibacteriota bacterium</name>
    <dbReference type="NCBI Taxonomy" id="2750080"/>
    <lineage>
        <taxon>Bacteria</taxon>
        <taxon>Candidatus Sungiibacteriota</taxon>
    </lineage>
</organism>
<dbReference type="PANTHER" id="PTHR30461:SF2">
    <property type="entry name" value="SERINE RECOMBINASE PINE-RELATED"/>
    <property type="match status" value="1"/>
</dbReference>
<evidence type="ECO:0000259" key="3">
    <source>
        <dbReference type="Pfam" id="PF13408"/>
    </source>
</evidence>
<keyword evidence="2" id="KW-0233">DNA recombination</keyword>
<keyword evidence="1" id="KW-0238">DNA-binding</keyword>
<evidence type="ECO:0000313" key="5">
    <source>
        <dbReference type="Proteomes" id="UP000808388"/>
    </source>
</evidence>